<name>A0A0F9AZC3_9ZZZZ</name>
<gene>
    <name evidence="1" type="ORF">LCGC14_2512790</name>
</gene>
<feature type="non-terminal residue" evidence="1">
    <location>
        <position position="94"/>
    </location>
</feature>
<protein>
    <submittedName>
        <fullName evidence="1">Uncharacterized protein</fullName>
    </submittedName>
</protein>
<reference evidence="1" key="1">
    <citation type="journal article" date="2015" name="Nature">
        <title>Complex archaea that bridge the gap between prokaryotes and eukaryotes.</title>
        <authorList>
            <person name="Spang A."/>
            <person name="Saw J.H."/>
            <person name="Jorgensen S.L."/>
            <person name="Zaremba-Niedzwiedzka K."/>
            <person name="Martijn J."/>
            <person name="Lind A.E."/>
            <person name="van Eijk R."/>
            <person name="Schleper C."/>
            <person name="Guy L."/>
            <person name="Ettema T.J."/>
        </authorList>
    </citation>
    <scope>NUCLEOTIDE SEQUENCE</scope>
</reference>
<evidence type="ECO:0000313" key="1">
    <source>
        <dbReference type="EMBL" id="KKL14725.1"/>
    </source>
</evidence>
<organism evidence="1">
    <name type="scientific">marine sediment metagenome</name>
    <dbReference type="NCBI Taxonomy" id="412755"/>
    <lineage>
        <taxon>unclassified sequences</taxon>
        <taxon>metagenomes</taxon>
        <taxon>ecological metagenomes</taxon>
    </lineage>
</organism>
<proteinExistence type="predicted"/>
<sequence>MKTFNKCLIIIALVISSSIFVMADTPKLYFEKRTTSNSTYNALVNNSIADDLHRHSELVASDGNPDPALSIDTTGKATLASGDFLLSLGNIFIP</sequence>
<dbReference type="EMBL" id="LAZR01040345">
    <property type="protein sequence ID" value="KKL14725.1"/>
    <property type="molecule type" value="Genomic_DNA"/>
</dbReference>
<accession>A0A0F9AZC3</accession>
<dbReference type="AlphaFoldDB" id="A0A0F9AZC3"/>
<comment type="caution">
    <text evidence="1">The sequence shown here is derived from an EMBL/GenBank/DDBJ whole genome shotgun (WGS) entry which is preliminary data.</text>
</comment>